<name>A0A238XHR4_9ACTN</name>
<keyword evidence="2" id="KW-0808">Transferase</keyword>
<organism evidence="2 3">
    <name type="scientific">Actinoplanes regularis</name>
    <dbReference type="NCBI Taxonomy" id="52697"/>
    <lineage>
        <taxon>Bacteria</taxon>
        <taxon>Bacillati</taxon>
        <taxon>Actinomycetota</taxon>
        <taxon>Actinomycetes</taxon>
        <taxon>Micromonosporales</taxon>
        <taxon>Micromonosporaceae</taxon>
        <taxon>Actinoplanes</taxon>
    </lineage>
</organism>
<dbReference type="Gene3D" id="3.40.50.300">
    <property type="entry name" value="P-loop containing nucleotide triphosphate hydrolases"/>
    <property type="match status" value="1"/>
</dbReference>
<accession>A0A238XHR4</accession>
<dbReference type="SUPFAM" id="SSF52540">
    <property type="entry name" value="P-loop containing nucleoside triphosphate hydrolases"/>
    <property type="match status" value="1"/>
</dbReference>
<proteinExistence type="predicted"/>
<dbReference type="AlphaFoldDB" id="A0A238XHR4"/>
<gene>
    <name evidence="2" type="ORF">SAMN06264365_103442</name>
</gene>
<dbReference type="Pfam" id="PF02223">
    <property type="entry name" value="Thymidylate_kin"/>
    <property type="match status" value="1"/>
</dbReference>
<feature type="domain" description="Thymidylate kinase-like" evidence="1">
    <location>
        <begin position="120"/>
        <end position="215"/>
    </location>
</feature>
<reference evidence="2 3" key="1">
    <citation type="submission" date="2017-06" db="EMBL/GenBank/DDBJ databases">
        <authorList>
            <person name="Kim H.J."/>
            <person name="Triplett B.A."/>
        </authorList>
    </citation>
    <scope>NUCLEOTIDE SEQUENCE [LARGE SCALE GENOMIC DNA]</scope>
    <source>
        <strain evidence="2 3">DSM 43151</strain>
    </source>
</reference>
<evidence type="ECO:0000313" key="2">
    <source>
        <dbReference type="EMBL" id="SNR58118.1"/>
    </source>
</evidence>
<sequence>MPKSSAMATPARGPIRIAVSGIDGSGKTELCQRIAEYVRVAGRNAHIVGNLPRAYRQPVTAVVDLADPRLSSFFFNYAKLHHDDAGRARSAFTPRFVDYVMALEEVRIHHEAMAIAAESDVVVHDRHELDRRVHALRAGCNPDDLNLVFDQIPAPDLSVLLDLPARTALERITRRGTRGYDENEADLTTNRCVYLDLVRDRPQVTVVDARPAAAVVFNTVAPLVTTLLTLRHLEQVR</sequence>
<keyword evidence="3" id="KW-1185">Reference proteome</keyword>
<evidence type="ECO:0000259" key="1">
    <source>
        <dbReference type="Pfam" id="PF02223"/>
    </source>
</evidence>
<dbReference type="InterPro" id="IPR027417">
    <property type="entry name" value="P-loop_NTPase"/>
</dbReference>
<dbReference type="InterPro" id="IPR039430">
    <property type="entry name" value="Thymidylate_kin-like_dom"/>
</dbReference>
<dbReference type="GO" id="GO:0016301">
    <property type="term" value="F:kinase activity"/>
    <property type="evidence" value="ECO:0007669"/>
    <property type="project" value="UniProtKB-KW"/>
</dbReference>
<protein>
    <submittedName>
        <fullName evidence="2">Thymidylate kinase</fullName>
    </submittedName>
</protein>
<evidence type="ECO:0000313" key="3">
    <source>
        <dbReference type="Proteomes" id="UP000198415"/>
    </source>
</evidence>
<dbReference type="EMBL" id="FZNR01000003">
    <property type="protein sequence ID" value="SNR58118.1"/>
    <property type="molecule type" value="Genomic_DNA"/>
</dbReference>
<keyword evidence="2" id="KW-0418">Kinase</keyword>
<dbReference type="Proteomes" id="UP000198415">
    <property type="component" value="Unassembled WGS sequence"/>
</dbReference>